<evidence type="ECO:0000313" key="1">
    <source>
        <dbReference type="EMBL" id="CAG8444035.1"/>
    </source>
</evidence>
<proteinExistence type="predicted"/>
<dbReference type="Proteomes" id="UP000789405">
    <property type="component" value="Unassembled WGS sequence"/>
</dbReference>
<protein>
    <submittedName>
        <fullName evidence="1">22445_t:CDS:1</fullName>
    </submittedName>
</protein>
<sequence>MGHIGVTKDKLVALKHYQSIVKSGHDDEALQVDHCYSVLIGYYCSQILDRHID</sequence>
<reference evidence="1" key="1">
    <citation type="submission" date="2021-06" db="EMBL/GenBank/DDBJ databases">
        <authorList>
            <person name="Kallberg Y."/>
            <person name="Tangrot J."/>
            <person name="Rosling A."/>
        </authorList>
    </citation>
    <scope>NUCLEOTIDE SEQUENCE</scope>
    <source>
        <strain evidence="1">MA453B</strain>
    </source>
</reference>
<dbReference type="EMBL" id="CAJVPY010000013">
    <property type="protein sequence ID" value="CAG8444035.1"/>
    <property type="molecule type" value="Genomic_DNA"/>
</dbReference>
<evidence type="ECO:0000313" key="2">
    <source>
        <dbReference type="Proteomes" id="UP000789405"/>
    </source>
</evidence>
<gene>
    <name evidence="1" type="ORF">DERYTH_LOCUS71</name>
</gene>
<keyword evidence="2" id="KW-1185">Reference proteome</keyword>
<name>A0A9N8VDK6_9GLOM</name>
<accession>A0A9N8VDK6</accession>
<comment type="caution">
    <text evidence="1">The sequence shown here is derived from an EMBL/GenBank/DDBJ whole genome shotgun (WGS) entry which is preliminary data.</text>
</comment>
<dbReference type="AlphaFoldDB" id="A0A9N8VDK6"/>
<organism evidence="1 2">
    <name type="scientific">Dentiscutata erythropus</name>
    <dbReference type="NCBI Taxonomy" id="1348616"/>
    <lineage>
        <taxon>Eukaryota</taxon>
        <taxon>Fungi</taxon>
        <taxon>Fungi incertae sedis</taxon>
        <taxon>Mucoromycota</taxon>
        <taxon>Glomeromycotina</taxon>
        <taxon>Glomeromycetes</taxon>
        <taxon>Diversisporales</taxon>
        <taxon>Gigasporaceae</taxon>
        <taxon>Dentiscutata</taxon>
    </lineage>
</organism>